<dbReference type="EMBL" id="CP059736">
    <property type="protein sequence ID" value="WDE02530.1"/>
    <property type="molecule type" value="Genomic_DNA"/>
</dbReference>
<feature type="region of interest" description="Disordered" evidence="4">
    <location>
        <begin position="175"/>
        <end position="199"/>
    </location>
</feature>
<proteinExistence type="predicted"/>
<dbReference type="SUPFAM" id="SSF47336">
    <property type="entry name" value="ACP-like"/>
    <property type="match status" value="2"/>
</dbReference>
<evidence type="ECO:0000256" key="4">
    <source>
        <dbReference type="SAM" id="MobiDB-lite"/>
    </source>
</evidence>
<dbReference type="GO" id="GO:0005737">
    <property type="term" value="C:cytoplasm"/>
    <property type="evidence" value="ECO:0007669"/>
    <property type="project" value="TreeGrafter"/>
</dbReference>
<dbReference type="SMART" id="SM00823">
    <property type="entry name" value="PKS_PP"/>
    <property type="match status" value="2"/>
</dbReference>
<dbReference type="Gene3D" id="3.40.50.980">
    <property type="match status" value="2"/>
</dbReference>
<feature type="domain" description="Carrier" evidence="5">
    <location>
        <begin position="1662"/>
        <end position="1737"/>
    </location>
</feature>
<dbReference type="GO" id="GO:0030170">
    <property type="term" value="F:pyridoxal phosphate binding"/>
    <property type="evidence" value="ECO:0007669"/>
    <property type="project" value="InterPro"/>
</dbReference>
<dbReference type="SUPFAM" id="SSF53383">
    <property type="entry name" value="PLP-dependent transferases"/>
    <property type="match status" value="1"/>
</dbReference>
<accession>A0AAE9YWM9</accession>
<organism evidence="6 7">
    <name type="scientific">Thalassomonas actiniarum</name>
    <dbReference type="NCBI Taxonomy" id="485447"/>
    <lineage>
        <taxon>Bacteria</taxon>
        <taxon>Pseudomonadati</taxon>
        <taxon>Pseudomonadota</taxon>
        <taxon>Gammaproteobacteria</taxon>
        <taxon>Alteromonadales</taxon>
        <taxon>Colwelliaceae</taxon>
        <taxon>Thalassomonas</taxon>
    </lineage>
</organism>
<evidence type="ECO:0000313" key="7">
    <source>
        <dbReference type="Proteomes" id="UP000032568"/>
    </source>
</evidence>
<evidence type="ECO:0000256" key="3">
    <source>
        <dbReference type="ARBA" id="ARBA00022898"/>
    </source>
</evidence>
<keyword evidence="3" id="KW-0663">Pyridoxal phosphate</keyword>
<dbReference type="GO" id="GO:0043041">
    <property type="term" value="P:amino acid activation for nonribosomal peptide biosynthetic process"/>
    <property type="evidence" value="ECO:0007669"/>
    <property type="project" value="TreeGrafter"/>
</dbReference>
<dbReference type="Gene3D" id="3.40.640.10">
    <property type="entry name" value="Type I PLP-dependent aspartate aminotransferase-like (Major domain)"/>
    <property type="match status" value="1"/>
</dbReference>
<dbReference type="Gene3D" id="3.30.559.10">
    <property type="entry name" value="Chloramphenicol acetyltransferase-like domain"/>
    <property type="match status" value="1"/>
</dbReference>
<dbReference type="FunFam" id="3.40.50.12780:FF:000012">
    <property type="entry name" value="Non-ribosomal peptide synthetase"/>
    <property type="match status" value="1"/>
</dbReference>
<keyword evidence="1" id="KW-0596">Phosphopantetheine</keyword>
<dbReference type="InterPro" id="IPR029058">
    <property type="entry name" value="AB_hydrolase_fold"/>
</dbReference>
<keyword evidence="7" id="KW-1185">Reference proteome</keyword>
<dbReference type="PROSITE" id="PS50075">
    <property type="entry name" value="CARRIER"/>
    <property type="match status" value="2"/>
</dbReference>
<dbReference type="FunFam" id="3.40.50.980:FF:000001">
    <property type="entry name" value="Non-ribosomal peptide synthetase"/>
    <property type="match status" value="1"/>
</dbReference>
<evidence type="ECO:0000256" key="2">
    <source>
        <dbReference type="ARBA" id="ARBA00022553"/>
    </source>
</evidence>
<dbReference type="PROSITE" id="PS00455">
    <property type="entry name" value="AMP_BINDING"/>
    <property type="match status" value="1"/>
</dbReference>
<dbReference type="InterPro" id="IPR000873">
    <property type="entry name" value="AMP-dep_synth/lig_dom"/>
</dbReference>
<feature type="compositionally biased region" description="Basic residues" evidence="4">
    <location>
        <begin position="1752"/>
        <end position="1768"/>
    </location>
</feature>
<dbReference type="PANTHER" id="PTHR45527:SF1">
    <property type="entry name" value="FATTY ACID SYNTHASE"/>
    <property type="match status" value="1"/>
</dbReference>
<dbReference type="RefSeq" id="WP_053043059.1">
    <property type="nucleotide sequence ID" value="NZ_CP059736.1"/>
</dbReference>
<dbReference type="SUPFAM" id="SSF52777">
    <property type="entry name" value="CoA-dependent acyltransferases"/>
    <property type="match status" value="2"/>
</dbReference>
<dbReference type="Pfam" id="PF00550">
    <property type="entry name" value="PP-binding"/>
    <property type="match status" value="2"/>
</dbReference>
<dbReference type="KEGG" id="tact:SG35_029435"/>
<evidence type="ECO:0000313" key="6">
    <source>
        <dbReference type="EMBL" id="WDE02530.1"/>
    </source>
</evidence>
<dbReference type="GO" id="GO:0044550">
    <property type="term" value="P:secondary metabolite biosynthetic process"/>
    <property type="evidence" value="ECO:0007669"/>
    <property type="project" value="UniProtKB-ARBA"/>
</dbReference>
<dbReference type="InterPro" id="IPR020806">
    <property type="entry name" value="PKS_PP-bd"/>
</dbReference>
<dbReference type="Pfam" id="PF00501">
    <property type="entry name" value="AMP-binding"/>
    <property type="match status" value="1"/>
</dbReference>
<dbReference type="InterPro" id="IPR001242">
    <property type="entry name" value="Condensation_dom"/>
</dbReference>
<evidence type="ECO:0000259" key="5">
    <source>
        <dbReference type="PROSITE" id="PS50075"/>
    </source>
</evidence>
<dbReference type="FunFam" id="3.30.300.30:FF:000010">
    <property type="entry name" value="Enterobactin synthetase component F"/>
    <property type="match status" value="1"/>
</dbReference>
<dbReference type="NCBIfam" id="TIGR01733">
    <property type="entry name" value="AA-adenyl-dom"/>
    <property type="match status" value="1"/>
</dbReference>
<dbReference type="CDD" id="cd00610">
    <property type="entry name" value="OAT_like"/>
    <property type="match status" value="1"/>
</dbReference>
<dbReference type="Gene3D" id="3.90.1150.10">
    <property type="entry name" value="Aspartate Aminotransferase, domain 1"/>
    <property type="match status" value="1"/>
</dbReference>
<dbReference type="InterPro" id="IPR020845">
    <property type="entry name" value="AMP-binding_CS"/>
</dbReference>
<dbReference type="InterPro" id="IPR015424">
    <property type="entry name" value="PyrdxlP-dep_Trfase"/>
</dbReference>
<dbReference type="CDD" id="cd05930">
    <property type="entry name" value="A_NRPS"/>
    <property type="match status" value="1"/>
</dbReference>
<dbReference type="Gene3D" id="2.30.38.10">
    <property type="entry name" value="Luciferase, Domain 3"/>
    <property type="match status" value="1"/>
</dbReference>
<dbReference type="GO" id="GO:0031177">
    <property type="term" value="F:phosphopantetheine binding"/>
    <property type="evidence" value="ECO:0007669"/>
    <property type="project" value="InterPro"/>
</dbReference>
<dbReference type="InterPro" id="IPR045851">
    <property type="entry name" value="AMP-bd_C_sf"/>
</dbReference>
<dbReference type="InterPro" id="IPR015421">
    <property type="entry name" value="PyrdxlP-dep_Trfase_major"/>
</dbReference>
<dbReference type="SUPFAM" id="SSF56801">
    <property type="entry name" value="Acetyl-CoA synthetase-like"/>
    <property type="match status" value="1"/>
</dbReference>
<dbReference type="Gene3D" id="3.40.50.1820">
    <property type="entry name" value="alpha/beta hydrolase"/>
    <property type="match status" value="1"/>
</dbReference>
<dbReference type="Pfam" id="PF00668">
    <property type="entry name" value="Condensation"/>
    <property type="match status" value="1"/>
</dbReference>
<keyword evidence="2" id="KW-0597">Phosphoprotein</keyword>
<dbReference type="Gene3D" id="3.30.300.30">
    <property type="match status" value="1"/>
</dbReference>
<reference evidence="6 7" key="2">
    <citation type="journal article" date="2022" name="Mar. Drugs">
        <title>Bioassay-Guided Fractionation Leads to the Detection of Cholic Acid Generated by the Rare Thalassomonas sp.</title>
        <authorList>
            <person name="Pheiffer F."/>
            <person name="Schneider Y.K."/>
            <person name="Hansen E.H."/>
            <person name="Andersen J.H."/>
            <person name="Isaksson J."/>
            <person name="Busche T."/>
            <person name="R C."/>
            <person name="Kalinowski J."/>
            <person name="Zyl L.V."/>
            <person name="Trindade M."/>
        </authorList>
    </citation>
    <scope>NUCLEOTIDE SEQUENCE [LARGE SCALE GENOMIC DNA]</scope>
    <source>
        <strain evidence="6 7">A5K-106</strain>
    </source>
</reference>
<dbReference type="PANTHER" id="PTHR45527">
    <property type="entry name" value="NONRIBOSOMAL PEPTIDE SYNTHETASE"/>
    <property type="match status" value="1"/>
</dbReference>
<dbReference type="InterPro" id="IPR009081">
    <property type="entry name" value="PP-bd_ACP"/>
</dbReference>
<name>A0AAE9YWM9_9GAMM</name>
<dbReference type="GO" id="GO:0008483">
    <property type="term" value="F:transaminase activity"/>
    <property type="evidence" value="ECO:0007669"/>
    <property type="project" value="InterPro"/>
</dbReference>
<dbReference type="Pfam" id="PF13193">
    <property type="entry name" value="AMP-binding_C"/>
    <property type="match status" value="1"/>
</dbReference>
<dbReference type="CDD" id="cd19531">
    <property type="entry name" value="LCL_NRPS-like"/>
    <property type="match status" value="1"/>
</dbReference>
<gene>
    <name evidence="6" type="ORF">SG35_029435</name>
</gene>
<feature type="region of interest" description="Disordered" evidence="4">
    <location>
        <begin position="1735"/>
        <end position="1768"/>
    </location>
</feature>
<dbReference type="InterPro" id="IPR015422">
    <property type="entry name" value="PyrdxlP-dep_Trfase_small"/>
</dbReference>
<dbReference type="InterPro" id="IPR025110">
    <property type="entry name" value="AMP-bd_C"/>
</dbReference>
<dbReference type="InterPro" id="IPR005814">
    <property type="entry name" value="Aminotrans_3"/>
</dbReference>
<dbReference type="Pfam" id="PF00202">
    <property type="entry name" value="Aminotran_3"/>
    <property type="match status" value="1"/>
</dbReference>
<evidence type="ECO:0000256" key="1">
    <source>
        <dbReference type="ARBA" id="ARBA00022450"/>
    </source>
</evidence>
<reference evidence="6 7" key="1">
    <citation type="journal article" date="2015" name="Genome Announc.">
        <title>Draft Genome Sequences of Marine Isolates of Thalassomonas viridans and Thalassomonas actiniarum.</title>
        <authorList>
            <person name="Olonade I."/>
            <person name="van Zyl L.J."/>
            <person name="Trindade M."/>
        </authorList>
    </citation>
    <scope>NUCLEOTIDE SEQUENCE [LARGE SCALE GENOMIC DNA]</scope>
    <source>
        <strain evidence="6 7">A5K-106</strain>
    </source>
</reference>
<dbReference type="InterPro" id="IPR010071">
    <property type="entry name" value="AA_adenyl_dom"/>
</dbReference>
<dbReference type="Gene3D" id="1.10.1200.10">
    <property type="entry name" value="ACP-like"/>
    <property type="match status" value="1"/>
</dbReference>
<protein>
    <submittedName>
        <fullName evidence="6">Non-ribosomal peptide synthetase</fullName>
    </submittedName>
</protein>
<dbReference type="Gene3D" id="3.30.559.30">
    <property type="entry name" value="Nonribosomal peptide synthetase, condensation domain"/>
    <property type="match status" value="1"/>
</dbReference>
<dbReference type="InterPro" id="IPR036736">
    <property type="entry name" value="ACP-like_sf"/>
</dbReference>
<sequence length="1768" mass="194046">MSVPQKVTQAVSRADVEQMLRDFMAKVLPSAPTQADMHIPFLEMGANSLALMEVQRAVESRYGLTITIPQFFQELTHAAALVDHIVENCRQAVDDTTGDPSGEVPAARIEANRAGDSVAPGATARDAAVLPMIAAAGEEELQVIFTRQLETASRTINRLVARQLALLAELDGGEQVSPAEAPGVTAQVKQPRTADKTADKVTAELGQSADKNSSSAVMHRMLSPLETRARGLTEQQSKHLESLIGAYTSKTRESKKLAARDRQALADSRASVGFRFTTKEMLYPVVGKRGQGAHLWDVDGNEYIDITMGQGVTLFGHHPEFIEQALADPENDPCLLGPRSAHAGEAAALACELTGMERATFTNSGTEAVMVAMRLARAATGRSKIVMFENAYHGHADNVMGRPVWQEETLTTVPVAPGIPQAAVDDIWILEYGSDSALDFIRAHGGQIAAVMVEPVQSRRPDLQPREFLHQLRSITEQSASLLVFDEMITGFRIHQGGAQAWFGVKADIATYGKVLAGGMPVGMVAGAARFMDAIDGGAWQYGDNSYPAADRTIFGGTFCQHPTTMITTLATLRYLKQQGPALQQQLNARTQYLAGELNNFFDEQSVPMRVIYFGSLFRFSFSGNFELLFYHMMEKGIFIWEWRNYFLSTAHTAEDIAKIIQAVKESVAALQHGGFINPPDRDTDLPAPMALSQAQQQLLTLARILPEGSKAYHVSPLLQLQGQLQPAVLQLAVREVMRRHQALRARIVDDQLQIMPLEQLTAAGMTSTDLSGHPDPESALEQLLAGHADQAFDLSRGPLFEVHLFCLAQTEHRLLIKAHHIVTDGLSVNLIVRELATIYSAALQAQDHKLPRPLPLGDYLHWQQNASFEKQKAYWLEQLAGELPVLDLPVDRPEPVTKSYRGGRYRQLIAAPLLAKIRTLSRTAGCTDFMTLFCAYALWLHRLCQQDDVLIGIPVAGRSLPEGEQLVAYATHLIPVRSRVQWQQSFSDYLQVMRDTLLAGYENQDYPFARLLDEPALKGRRGSLISAVFNLDRPGQAPEMAGMQVKWLSQSLHYTAFALTLNLTEVDDEMVLECDFSRDLFDEASIAAYVAGLFALFESIVDDPGQALEKIPLLDQAARQQLLVDWNDTAADYPDNLCLSQLFEARVADTPEAIALKEGETQISYTELNRRANRLVLWLKNQGVGPNVVVAVCLERSAELVVSLLAVMKAGGAYLPLDPAYPTQRLTFMLEDAGVALLLTQHSLVARFDGLTGLETLCLDTQQALFAGNSDNNPDISLSPENLAYLIYTSGSTGQPKGTLIAQRSLVNYLAWAGQYYQAAQGDGAPLHSSISFDATLTSLFLPLLSGRELVLLSEGGQEIDHICTALTSETCWSFVKLTPAHLDLVNAMVEGQSLAQQTRCLVLGGEALLESQLGNWHQYAPQTRLVNEYGPTETVVGCCIYQADGDRVSGNSAGTVPIGRPIANTQLYVLDQNRQPVPVGVKGELYIGGDGVALGYHNRPELSAERFLTLAQTGLKDLLPAMADKRLYRTGDIVRYLPDGNLVYLGRCDNQVKVRGFRIELAEIETGLTRQAQIREAVVIAKQHSRQDVRLIAYIVAENADTFDEQVLRMALADALPAHMLPGAFVLLDALPLTAHGKVDRTALPPPDTLRAQLTPAFAHPGNEAEKKIAALWCELLNIEQPGINDSFFELGGHSLLVIPLRDRLQATFGKPLLPVDILRLPTIAAQARFMTQAPDKGRGQTQEIQQRASRQRQAFKKKKKRSQCA</sequence>
<feature type="domain" description="Carrier" evidence="5">
    <location>
        <begin position="11"/>
        <end position="89"/>
    </location>
</feature>
<dbReference type="InterPro" id="IPR023213">
    <property type="entry name" value="CAT-like_dom_sf"/>
</dbReference>
<dbReference type="Proteomes" id="UP000032568">
    <property type="component" value="Chromosome pTact"/>
</dbReference>